<dbReference type="PANTHER" id="PTHR43736:SF5">
    <property type="entry name" value="NUDIX HYDROLASE DOMAIN-CONTAINING PROTEIN"/>
    <property type="match status" value="1"/>
</dbReference>
<evidence type="ECO:0000313" key="3">
    <source>
        <dbReference type="EMBL" id="KRN57845.1"/>
    </source>
</evidence>
<sequence length="227" mass="26128">MKFNSKAEEKYYYERVAPEADFLEWYANEDLPQYEKPSVTVDNVMLCYDKEAQQLKMLLIKRIANPFRNCWALPGGFVDKQEATTATCLRETKEETGIELTKEAIYEIGSFSQPNRDPRGWTITISYLALLPTMPITTAGDDAKEAQWFNVSIKDEQLLLSFNEQKITIDLTSTKSNKTALAFDHEAIIRRGFKKLLLTENQPQLKILIGKTSESKDVEKIMKKLNR</sequence>
<dbReference type="Pfam" id="PF00293">
    <property type="entry name" value="NUDIX"/>
    <property type="match status" value="1"/>
</dbReference>
<dbReference type="RefSeq" id="WP_051915587.1">
    <property type="nucleotide sequence ID" value="NZ_JQBS01000001.1"/>
</dbReference>
<protein>
    <recommendedName>
        <fullName evidence="2">Nudix hydrolase domain-containing protein</fullName>
    </recommendedName>
</protein>
<dbReference type="SUPFAM" id="SSF55811">
    <property type="entry name" value="Nudix"/>
    <property type="match status" value="1"/>
</dbReference>
<keyword evidence="1" id="KW-0378">Hydrolase</keyword>
<dbReference type="Proteomes" id="UP000051658">
    <property type="component" value="Unassembled WGS sequence"/>
</dbReference>
<dbReference type="PANTHER" id="PTHR43736">
    <property type="entry name" value="ADP-RIBOSE PYROPHOSPHATASE"/>
    <property type="match status" value="1"/>
</dbReference>
<dbReference type="GeneID" id="89589607"/>
<comment type="caution">
    <text evidence="3">The sequence shown here is derived from an EMBL/GenBank/DDBJ whole genome shotgun (WGS) entry which is preliminary data.</text>
</comment>
<dbReference type="EMBL" id="JQBS01000001">
    <property type="protein sequence ID" value="KRN57845.1"/>
    <property type="molecule type" value="Genomic_DNA"/>
</dbReference>
<organism evidence="3 4">
    <name type="scientific">Carnobacterium divergens DSM 20623</name>
    <dbReference type="NCBI Taxonomy" id="1449336"/>
    <lineage>
        <taxon>Bacteria</taxon>
        <taxon>Bacillati</taxon>
        <taxon>Bacillota</taxon>
        <taxon>Bacilli</taxon>
        <taxon>Lactobacillales</taxon>
        <taxon>Carnobacteriaceae</taxon>
        <taxon>Carnobacterium</taxon>
    </lineage>
</organism>
<evidence type="ECO:0000313" key="4">
    <source>
        <dbReference type="Proteomes" id="UP000051658"/>
    </source>
</evidence>
<evidence type="ECO:0000256" key="1">
    <source>
        <dbReference type="ARBA" id="ARBA00022801"/>
    </source>
</evidence>
<keyword evidence="4" id="KW-1185">Reference proteome</keyword>
<dbReference type="CDD" id="cd18873">
    <property type="entry name" value="NUDIX_NadM_like"/>
    <property type="match status" value="1"/>
</dbReference>
<dbReference type="InterPro" id="IPR020084">
    <property type="entry name" value="NUDIX_hydrolase_CS"/>
</dbReference>
<dbReference type="PROSITE" id="PS51462">
    <property type="entry name" value="NUDIX"/>
    <property type="match status" value="1"/>
</dbReference>
<dbReference type="AlphaFoldDB" id="A0A0R2I5U5"/>
<gene>
    <name evidence="3" type="ORF">IV74_GL001100</name>
</gene>
<dbReference type="Gene3D" id="3.90.79.10">
    <property type="entry name" value="Nucleoside Triphosphate Pyrophosphohydrolase"/>
    <property type="match status" value="1"/>
</dbReference>
<dbReference type="eggNOG" id="COG1051">
    <property type="taxonomic scope" value="Bacteria"/>
</dbReference>
<dbReference type="InterPro" id="IPR000086">
    <property type="entry name" value="NUDIX_hydrolase_dom"/>
</dbReference>
<feature type="domain" description="Nudix hydrolase" evidence="2">
    <location>
        <begin position="37"/>
        <end position="173"/>
    </location>
</feature>
<dbReference type="PATRIC" id="fig|1449336.4.peg.1125"/>
<evidence type="ECO:0000259" key="2">
    <source>
        <dbReference type="PROSITE" id="PS51462"/>
    </source>
</evidence>
<reference evidence="3 4" key="1">
    <citation type="journal article" date="2015" name="Genome Announc.">
        <title>Expanding the biotechnology potential of lactobacilli through comparative genomics of 213 strains and associated genera.</title>
        <authorList>
            <person name="Sun Z."/>
            <person name="Harris H.M."/>
            <person name="McCann A."/>
            <person name="Guo C."/>
            <person name="Argimon S."/>
            <person name="Zhang W."/>
            <person name="Yang X."/>
            <person name="Jeffery I.B."/>
            <person name="Cooney J.C."/>
            <person name="Kagawa T.F."/>
            <person name="Liu W."/>
            <person name="Song Y."/>
            <person name="Salvetti E."/>
            <person name="Wrobel A."/>
            <person name="Rasinkangas P."/>
            <person name="Parkhill J."/>
            <person name="Rea M.C."/>
            <person name="O'Sullivan O."/>
            <person name="Ritari J."/>
            <person name="Douillard F.P."/>
            <person name="Paul Ross R."/>
            <person name="Yang R."/>
            <person name="Briner A.E."/>
            <person name="Felis G.E."/>
            <person name="de Vos W.M."/>
            <person name="Barrangou R."/>
            <person name="Klaenhammer T.R."/>
            <person name="Caufield P.W."/>
            <person name="Cui Y."/>
            <person name="Zhang H."/>
            <person name="O'Toole P.W."/>
        </authorList>
    </citation>
    <scope>NUCLEOTIDE SEQUENCE [LARGE SCALE GENOMIC DNA]</scope>
    <source>
        <strain evidence="3 4">DSM 20623</strain>
    </source>
</reference>
<dbReference type="InterPro" id="IPR015797">
    <property type="entry name" value="NUDIX_hydrolase-like_dom_sf"/>
</dbReference>
<name>A0A0R2I5U5_CARDV</name>
<dbReference type="PROSITE" id="PS00893">
    <property type="entry name" value="NUDIX_BOX"/>
    <property type="match status" value="1"/>
</dbReference>
<accession>A0A0R2I5U5</accession>
<proteinExistence type="predicted"/>
<dbReference type="GO" id="GO:0016787">
    <property type="term" value="F:hydrolase activity"/>
    <property type="evidence" value="ECO:0007669"/>
    <property type="project" value="UniProtKB-KW"/>
</dbReference>
<dbReference type="Gene3D" id="1.10.287.1030">
    <property type="entry name" value="Nudix-associated domain"/>
    <property type="match status" value="1"/>
</dbReference>